<keyword evidence="2" id="KW-1185">Reference proteome</keyword>
<organism evidence="1 2">
    <name type="scientific">Cryptosporangium minutisporangium</name>
    <dbReference type="NCBI Taxonomy" id="113569"/>
    <lineage>
        <taxon>Bacteria</taxon>
        <taxon>Bacillati</taxon>
        <taxon>Actinomycetota</taxon>
        <taxon>Actinomycetes</taxon>
        <taxon>Cryptosporangiales</taxon>
        <taxon>Cryptosporangiaceae</taxon>
        <taxon>Cryptosporangium</taxon>
    </lineage>
</organism>
<proteinExistence type="predicted"/>
<evidence type="ECO:0000313" key="1">
    <source>
        <dbReference type="EMBL" id="GAA3395146.1"/>
    </source>
</evidence>
<sequence>MSRPYRVYFARAVDELSRPAVLAQGATLAARLRPLGAELVDPVAVWDLSPLDPSPGDLVASDLRTLRTCDAVLMDMTIPNRNYIGCVCELTYAYLWEIPSVVWVGDTGYERRPWLRFHATAIVPDEHRAVQELGTLLRSGRRPPPTQ</sequence>
<evidence type="ECO:0008006" key="3">
    <source>
        <dbReference type="Google" id="ProtNLM"/>
    </source>
</evidence>
<dbReference type="Gene3D" id="3.40.50.450">
    <property type="match status" value="1"/>
</dbReference>
<gene>
    <name evidence="1" type="ORF">GCM10020369_67180</name>
</gene>
<protein>
    <recommendedName>
        <fullName evidence="3">Nucleoside 2-deoxyribosyltransferase</fullName>
    </recommendedName>
</protein>
<dbReference type="SUPFAM" id="SSF52309">
    <property type="entry name" value="N-(deoxy)ribosyltransferase-like"/>
    <property type="match status" value="1"/>
</dbReference>
<reference evidence="2" key="1">
    <citation type="journal article" date="2019" name="Int. J. Syst. Evol. Microbiol.">
        <title>The Global Catalogue of Microorganisms (GCM) 10K type strain sequencing project: providing services to taxonomists for standard genome sequencing and annotation.</title>
        <authorList>
            <consortium name="The Broad Institute Genomics Platform"/>
            <consortium name="The Broad Institute Genome Sequencing Center for Infectious Disease"/>
            <person name="Wu L."/>
            <person name="Ma J."/>
        </authorList>
    </citation>
    <scope>NUCLEOTIDE SEQUENCE [LARGE SCALE GENOMIC DNA]</scope>
    <source>
        <strain evidence="2">JCM 9458</strain>
    </source>
</reference>
<accession>A0ABP6T8F2</accession>
<dbReference type="RefSeq" id="WP_345732281.1">
    <property type="nucleotide sequence ID" value="NZ_BAAAYN010000047.1"/>
</dbReference>
<dbReference type="EMBL" id="BAAAYN010000047">
    <property type="protein sequence ID" value="GAA3395146.1"/>
    <property type="molecule type" value="Genomic_DNA"/>
</dbReference>
<name>A0ABP6T8F2_9ACTN</name>
<evidence type="ECO:0000313" key="2">
    <source>
        <dbReference type="Proteomes" id="UP001501676"/>
    </source>
</evidence>
<dbReference type="Proteomes" id="UP001501676">
    <property type="component" value="Unassembled WGS sequence"/>
</dbReference>
<comment type="caution">
    <text evidence="1">The sequence shown here is derived from an EMBL/GenBank/DDBJ whole genome shotgun (WGS) entry which is preliminary data.</text>
</comment>